<keyword evidence="2" id="KW-1185">Reference proteome</keyword>
<accession>A0AAV1DMA0</accession>
<sequence>MSMYNKLTGILLLIYVCDICFGSILLIFKPHSYAPTNQITDNLMVMHKGCLEGDLSLIQELEAAEPPNNALKHISKVMSDSDDDSNEEYVDPENSVNGDASMMVVDVLQSHSTTDKAE</sequence>
<organism evidence="1 2">
    <name type="scientific">Oldenlandia corymbosa var. corymbosa</name>
    <dbReference type="NCBI Taxonomy" id="529605"/>
    <lineage>
        <taxon>Eukaryota</taxon>
        <taxon>Viridiplantae</taxon>
        <taxon>Streptophyta</taxon>
        <taxon>Embryophyta</taxon>
        <taxon>Tracheophyta</taxon>
        <taxon>Spermatophyta</taxon>
        <taxon>Magnoliopsida</taxon>
        <taxon>eudicotyledons</taxon>
        <taxon>Gunneridae</taxon>
        <taxon>Pentapetalae</taxon>
        <taxon>asterids</taxon>
        <taxon>lamiids</taxon>
        <taxon>Gentianales</taxon>
        <taxon>Rubiaceae</taxon>
        <taxon>Rubioideae</taxon>
        <taxon>Spermacoceae</taxon>
        <taxon>Hedyotis-Oldenlandia complex</taxon>
        <taxon>Oldenlandia</taxon>
    </lineage>
</organism>
<dbReference type="EMBL" id="OX459123">
    <property type="protein sequence ID" value="CAI9109013.1"/>
    <property type="molecule type" value="Genomic_DNA"/>
</dbReference>
<evidence type="ECO:0000313" key="2">
    <source>
        <dbReference type="Proteomes" id="UP001161247"/>
    </source>
</evidence>
<proteinExistence type="predicted"/>
<gene>
    <name evidence="1" type="ORF">OLC1_LOCUS16986</name>
</gene>
<name>A0AAV1DMA0_OLDCO</name>
<dbReference type="Proteomes" id="UP001161247">
    <property type="component" value="Chromosome 6"/>
</dbReference>
<dbReference type="AlphaFoldDB" id="A0AAV1DMA0"/>
<reference evidence="1" key="1">
    <citation type="submission" date="2023-03" db="EMBL/GenBank/DDBJ databases">
        <authorList>
            <person name="Julca I."/>
        </authorList>
    </citation>
    <scope>NUCLEOTIDE SEQUENCE</scope>
</reference>
<evidence type="ECO:0000313" key="1">
    <source>
        <dbReference type="EMBL" id="CAI9109013.1"/>
    </source>
</evidence>
<protein>
    <submittedName>
        <fullName evidence="1">OLC1v1008745C2</fullName>
    </submittedName>
</protein>